<feature type="domain" description="UPF0261" evidence="1">
    <location>
        <begin position="3"/>
        <end position="81"/>
    </location>
</feature>
<evidence type="ECO:0000313" key="2">
    <source>
        <dbReference type="EMBL" id="GFD60023.1"/>
    </source>
</evidence>
<protein>
    <recommendedName>
        <fullName evidence="1">UPF0261 domain-containing protein</fullName>
    </recommendedName>
</protein>
<dbReference type="EMBL" id="BKCJ011872498">
    <property type="protein sequence ID" value="GFD60023.1"/>
    <property type="molecule type" value="Genomic_DNA"/>
</dbReference>
<dbReference type="InterPro" id="IPR051353">
    <property type="entry name" value="Tobamovirus_resist_UPF0261"/>
</dbReference>
<gene>
    <name evidence="2" type="ORF">Tci_931992</name>
</gene>
<feature type="non-terminal residue" evidence="2">
    <location>
        <position position="1"/>
    </location>
</feature>
<evidence type="ECO:0000259" key="1">
    <source>
        <dbReference type="Pfam" id="PF06792"/>
    </source>
</evidence>
<feature type="non-terminal residue" evidence="2">
    <location>
        <position position="81"/>
    </location>
</feature>
<dbReference type="PANTHER" id="PTHR31862:SF1">
    <property type="entry name" value="UPF0261 DOMAIN PROTEIN (AFU_ORTHOLOGUE AFUA_1G10120)"/>
    <property type="match status" value="1"/>
</dbReference>
<accession>A0A699XLB0</accession>
<sequence length="81" mass="8233">NIAELERGDVVKVMAECATTVVESLYEENFIQGVVAAGGSGGTSIAATVMRHALPVGFPKLIVSTIASGDTGPIVGETDIT</sequence>
<reference evidence="2" key="1">
    <citation type="journal article" date="2019" name="Sci. Rep.">
        <title>Draft genome of Tanacetum cinerariifolium, the natural source of mosquito coil.</title>
        <authorList>
            <person name="Yamashiro T."/>
            <person name="Shiraishi A."/>
            <person name="Satake H."/>
            <person name="Nakayama K."/>
        </authorList>
    </citation>
    <scope>NUCLEOTIDE SEQUENCE</scope>
</reference>
<dbReference type="AlphaFoldDB" id="A0A699XLB0"/>
<dbReference type="Pfam" id="PF06792">
    <property type="entry name" value="UPF0261"/>
    <property type="match status" value="1"/>
</dbReference>
<dbReference type="Gene3D" id="3.40.50.12020">
    <property type="entry name" value="Uncharacterised protein family UPF0261, NN domain"/>
    <property type="match status" value="1"/>
</dbReference>
<comment type="caution">
    <text evidence="2">The sequence shown here is derived from an EMBL/GenBank/DDBJ whole genome shotgun (WGS) entry which is preliminary data.</text>
</comment>
<dbReference type="InterPro" id="IPR044122">
    <property type="entry name" value="UPF0261_N"/>
</dbReference>
<organism evidence="2">
    <name type="scientific">Tanacetum cinerariifolium</name>
    <name type="common">Dalmatian daisy</name>
    <name type="synonym">Chrysanthemum cinerariifolium</name>
    <dbReference type="NCBI Taxonomy" id="118510"/>
    <lineage>
        <taxon>Eukaryota</taxon>
        <taxon>Viridiplantae</taxon>
        <taxon>Streptophyta</taxon>
        <taxon>Embryophyta</taxon>
        <taxon>Tracheophyta</taxon>
        <taxon>Spermatophyta</taxon>
        <taxon>Magnoliopsida</taxon>
        <taxon>eudicotyledons</taxon>
        <taxon>Gunneridae</taxon>
        <taxon>Pentapetalae</taxon>
        <taxon>asterids</taxon>
        <taxon>campanulids</taxon>
        <taxon>Asterales</taxon>
        <taxon>Asteraceae</taxon>
        <taxon>Asteroideae</taxon>
        <taxon>Anthemideae</taxon>
        <taxon>Anthemidinae</taxon>
        <taxon>Tanacetum</taxon>
    </lineage>
</organism>
<proteinExistence type="predicted"/>
<name>A0A699XLB0_TANCI</name>
<dbReference type="PANTHER" id="PTHR31862">
    <property type="entry name" value="UPF0261 DOMAIN PROTEIN (AFU_ORTHOLOGUE AFUA_1G10120)"/>
    <property type="match status" value="1"/>
</dbReference>